<sequence length="42" mass="4496">MGKLQIQSGDTKAATDLLASISVAGNKDLKKNIHKLKKCCKP</sequence>
<dbReference type="AlphaFoldDB" id="G4QDQ3"/>
<organism evidence="1 2">
    <name type="scientific">Glaciecola nitratireducens (strain JCM 12485 / KCTC 12276 / FR1064)</name>
    <dbReference type="NCBI Taxonomy" id="1085623"/>
    <lineage>
        <taxon>Bacteria</taxon>
        <taxon>Pseudomonadati</taxon>
        <taxon>Pseudomonadota</taxon>
        <taxon>Gammaproteobacteria</taxon>
        <taxon>Alteromonadales</taxon>
        <taxon>Alteromonadaceae</taxon>
        <taxon>Brumicola</taxon>
    </lineage>
</organism>
<protein>
    <submittedName>
        <fullName evidence="1">Uncharacterized protein</fullName>
    </submittedName>
</protein>
<proteinExistence type="predicted"/>
<gene>
    <name evidence="1" type="ordered locus">GNIT_2986</name>
</gene>
<dbReference type="EMBL" id="CP003060">
    <property type="protein sequence ID" value="AEP31082.1"/>
    <property type="molecule type" value="Genomic_DNA"/>
</dbReference>
<dbReference type="Proteomes" id="UP000009282">
    <property type="component" value="Chromosome"/>
</dbReference>
<reference evidence="1 2" key="1">
    <citation type="journal article" date="2011" name="J. Bacteriol.">
        <title>Complete genome sequence of seawater bacterium Glaciecola nitratireducens FR1064T.</title>
        <authorList>
            <person name="Bian F."/>
            <person name="Qin Q.L."/>
            <person name="Xie B.B."/>
            <person name="Shu Y.L."/>
            <person name="Zhang X.Y."/>
            <person name="Yu Y."/>
            <person name="Chen B."/>
            <person name="Chen X.L."/>
            <person name="Zhou B.C."/>
            <person name="Zhang Y.Z."/>
        </authorList>
    </citation>
    <scope>NUCLEOTIDE SEQUENCE [LARGE SCALE GENOMIC DNA]</scope>
    <source>
        <strain evidence="2">JCM 12485 / KCTC 12276 / FR1064</strain>
    </source>
</reference>
<name>G4QDQ3_GLANF</name>
<dbReference type="KEGG" id="gni:GNIT_2986"/>
<evidence type="ECO:0000313" key="1">
    <source>
        <dbReference type="EMBL" id="AEP31082.1"/>
    </source>
</evidence>
<evidence type="ECO:0000313" key="2">
    <source>
        <dbReference type="Proteomes" id="UP000009282"/>
    </source>
</evidence>
<accession>G4QDQ3</accession>
<keyword evidence="2" id="KW-1185">Reference proteome</keyword>
<dbReference type="HOGENOM" id="CLU_3252185_0_0_6"/>